<name>A0A558DLV9_9PSEU</name>
<accession>A0A558DLV9</accession>
<dbReference type="OrthoDB" id="3210164at2"/>
<dbReference type="SUPFAM" id="SSF53474">
    <property type="entry name" value="alpha/beta-Hydrolases"/>
    <property type="match status" value="1"/>
</dbReference>
<dbReference type="PANTHER" id="PTHR43433:SF5">
    <property type="entry name" value="AB HYDROLASE-1 DOMAIN-CONTAINING PROTEIN"/>
    <property type="match status" value="1"/>
</dbReference>
<keyword evidence="2" id="KW-0378">Hydrolase</keyword>
<dbReference type="InterPro" id="IPR050471">
    <property type="entry name" value="AB_hydrolase"/>
</dbReference>
<keyword evidence="3" id="KW-1185">Reference proteome</keyword>
<evidence type="ECO:0000259" key="1">
    <source>
        <dbReference type="Pfam" id="PF00561"/>
    </source>
</evidence>
<evidence type="ECO:0000313" key="2">
    <source>
        <dbReference type="EMBL" id="TVT61964.1"/>
    </source>
</evidence>
<dbReference type="Proteomes" id="UP000320011">
    <property type="component" value="Unassembled WGS sequence"/>
</dbReference>
<proteinExistence type="predicted"/>
<dbReference type="EMBL" id="VJWX01000007">
    <property type="protein sequence ID" value="TVT61964.1"/>
    <property type="molecule type" value="Genomic_DNA"/>
</dbReference>
<reference evidence="2 3" key="1">
    <citation type="submission" date="2019-07" db="EMBL/GenBank/DDBJ databases">
        <authorList>
            <person name="Duangmal K."/>
            <person name="Teo W.F.A."/>
        </authorList>
    </citation>
    <scope>NUCLEOTIDE SEQUENCE [LARGE SCALE GENOMIC DNA]</scope>
    <source>
        <strain evidence="2 3">TBRC 6029</strain>
    </source>
</reference>
<dbReference type="Pfam" id="PF00561">
    <property type="entry name" value="Abhydrolase_1"/>
    <property type="match status" value="1"/>
</dbReference>
<evidence type="ECO:0000313" key="3">
    <source>
        <dbReference type="Proteomes" id="UP000320011"/>
    </source>
</evidence>
<dbReference type="GO" id="GO:0046503">
    <property type="term" value="P:glycerolipid catabolic process"/>
    <property type="evidence" value="ECO:0007669"/>
    <property type="project" value="TreeGrafter"/>
</dbReference>
<dbReference type="AlphaFoldDB" id="A0A558DLV9"/>
<dbReference type="PRINTS" id="PR00111">
    <property type="entry name" value="ABHYDROLASE"/>
</dbReference>
<reference evidence="2 3" key="2">
    <citation type="submission" date="2019-08" db="EMBL/GenBank/DDBJ databases">
        <title>Amycolatopsis acidicola sp. nov., isolated from peat swamp forest soil.</title>
        <authorList>
            <person name="Srisuk N."/>
        </authorList>
    </citation>
    <scope>NUCLEOTIDE SEQUENCE [LARGE SCALE GENOMIC DNA]</scope>
    <source>
        <strain evidence="2 3">TBRC 6029</strain>
    </source>
</reference>
<dbReference type="InterPro" id="IPR000073">
    <property type="entry name" value="AB_hydrolase_1"/>
</dbReference>
<gene>
    <name evidence="2" type="ORF">FNH05_01655</name>
</gene>
<protein>
    <submittedName>
        <fullName evidence="2">Alpha/beta hydrolase</fullName>
    </submittedName>
</protein>
<sequence length="276" mass="29077">MQVKHGKVRAEGAQLYYETRGEGRPVLIIQGGLSEAGATQQLAEALACDHQVITYDRRGLSRSAVAEDTAPVTIATHADDVATLLSSVTVEPAYVVGASIGALIALHFAVRHPDRVATLVAHEPPMATVVLDAEREAALDEIAALAREDVRAAIGRMASLTRAGQGSAEEGARPASAVGDLDANLGWFFTHDFPAVRTSELDSGQIATAARSTTIVLTGGQESRGQWEYRCAEQLAGKIGRPFVELPGGHGALVSHPRAVADRLKSLFAGAEVRET</sequence>
<dbReference type="Gene3D" id="3.40.50.1820">
    <property type="entry name" value="alpha/beta hydrolase"/>
    <property type="match status" value="1"/>
</dbReference>
<dbReference type="InterPro" id="IPR029058">
    <property type="entry name" value="AB_hydrolase_fold"/>
</dbReference>
<dbReference type="GO" id="GO:0004806">
    <property type="term" value="F:triacylglycerol lipase activity"/>
    <property type="evidence" value="ECO:0007669"/>
    <property type="project" value="TreeGrafter"/>
</dbReference>
<feature type="domain" description="AB hydrolase-1" evidence="1">
    <location>
        <begin position="25"/>
        <end position="139"/>
    </location>
</feature>
<organism evidence="2 3">
    <name type="scientific">Amycolatopsis rhizosphaerae</name>
    <dbReference type="NCBI Taxonomy" id="2053003"/>
    <lineage>
        <taxon>Bacteria</taxon>
        <taxon>Bacillati</taxon>
        <taxon>Actinomycetota</taxon>
        <taxon>Actinomycetes</taxon>
        <taxon>Pseudonocardiales</taxon>
        <taxon>Pseudonocardiaceae</taxon>
        <taxon>Amycolatopsis</taxon>
    </lineage>
</organism>
<comment type="caution">
    <text evidence="2">The sequence shown here is derived from an EMBL/GenBank/DDBJ whole genome shotgun (WGS) entry which is preliminary data.</text>
</comment>
<dbReference type="RefSeq" id="WP_144585184.1">
    <property type="nucleotide sequence ID" value="NZ_VJWX01000007.1"/>
</dbReference>
<dbReference type="PANTHER" id="PTHR43433">
    <property type="entry name" value="HYDROLASE, ALPHA/BETA FOLD FAMILY PROTEIN"/>
    <property type="match status" value="1"/>
</dbReference>